<dbReference type="InterPro" id="IPR033134">
    <property type="entry name" value="Asp/Glu_racemase_AS_2"/>
</dbReference>
<dbReference type="AlphaFoldDB" id="A0AA48KDR8"/>
<organism evidence="8 9">
    <name type="scientific">Mesoterricola sediminis</name>
    <dbReference type="NCBI Taxonomy" id="2927980"/>
    <lineage>
        <taxon>Bacteria</taxon>
        <taxon>Pseudomonadati</taxon>
        <taxon>Acidobacteriota</taxon>
        <taxon>Holophagae</taxon>
        <taxon>Holophagales</taxon>
        <taxon>Holophagaceae</taxon>
        <taxon>Mesoterricola</taxon>
    </lineage>
</organism>
<dbReference type="SUPFAM" id="SSF53681">
    <property type="entry name" value="Aspartate/glutamate racemase"/>
    <property type="match status" value="2"/>
</dbReference>
<protein>
    <recommendedName>
        <fullName evidence="2 7">Glutamate racemase</fullName>
        <ecNumber evidence="2 7">5.1.1.3</ecNumber>
    </recommendedName>
</protein>
<dbReference type="InterPro" id="IPR004391">
    <property type="entry name" value="Glu_race"/>
</dbReference>
<dbReference type="InterPro" id="IPR018187">
    <property type="entry name" value="Asp/Glu_racemase_AS_1"/>
</dbReference>
<dbReference type="GO" id="GO:0009252">
    <property type="term" value="P:peptidoglycan biosynthetic process"/>
    <property type="evidence" value="ECO:0007669"/>
    <property type="project" value="UniProtKB-UniRule"/>
</dbReference>
<dbReference type="HAMAP" id="MF_00258">
    <property type="entry name" value="Glu_racemase"/>
    <property type="match status" value="1"/>
</dbReference>
<reference evidence="8" key="1">
    <citation type="journal article" date="2023" name="Int. J. Syst. Evol. Microbiol.">
        <title>Mesoterricola silvestris gen. nov., sp. nov., Mesoterricola sediminis sp. nov., Geothrix oryzae sp. nov., Geothrix edaphica sp. nov., Geothrix rubra sp. nov., and Geothrix limicola sp. nov., six novel members of Acidobacteriota isolated from soils.</title>
        <authorList>
            <person name="Itoh H."/>
            <person name="Sugisawa Y."/>
            <person name="Mise K."/>
            <person name="Xu Z."/>
            <person name="Kuniyasu M."/>
            <person name="Ushijima N."/>
            <person name="Kawano K."/>
            <person name="Kobayashi E."/>
            <person name="Shiratori Y."/>
            <person name="Masuda Y."/>
            <person name="Senoo K."/>
        </authorList>
    </citation>
    <scope>NUCLEOTIDE SEQUENCE</scope>
    <source>
        <strain evidence="8">W786</strain>
    </source>
</reference>
<evidence type="ECO:0000256" key="3">
    <source>
        <dbReference type="ARBA" id="ARBA00022960"/>
    </source>
</evidence>
<proteinExistence type="inferred from homology"/>
<dbReference type="EC" id="5.1.1.3" evidence="2 7"/>
<feature type="binding site" evidence="7">
    <location>
        <begin position="48"/>
        <end position="49"/>
    </location>
    <ligand>
        <name>substrate</name>
    </ligand>
</feature>
<comment type="pathway">
    <text evidence="7">Cell wall biogenesis; peptidoglycan biosynthesis.</text>
</comment>
<dbReference type="InterPro" id="IPR015942">
    <property type="entry name" value="Asp/Glu/hydantoin_racemase"/>
</dbReference>
<dbReference type="KEGG" id="msea:METESE_35920"/>
<keyword evidence="3 7" id="KW-0133">Cell shape</keyword>
<dbReference type="EMBL" id="AP027081">
    <property type="protein sequence ID" value="BDU78634.1"/>
    <property type="molecule type" value="Genomic_DNA"/>
</dbReference>
<comment type="function">
    <text evidence="7">Provides the (R)-glutamate required for cell wall biosynthesis.</text>
</comment>
<feature type="active site" description="Proton donor/acceptor" evidence="7">
    <location>
        <position position="187"/>
    </location>
</feature>
<dbReference type="PANTHER" id="PTHR21198:SF2">
    <property type="entry name" value="GLUTAMATE RACEMASE"/>
    <property type="match status" value="1"/>
</dbReference>
<evidence type="ECO:0000256" key="5">
    <source>
        <dbReference type="ARBA" id="ARBA00023235"/>
    </source>
</evidence>
<dbReference type="NCBIfam" id="TIGR00067">
    <property type="entry name" value="glut_race"/>
    <property type="match status" value="1"/>
</dbReference>
<keyword evidence="9" id="KW-1185">Reference proteome</keyword>
<feature type="binding site" evidence="7">
    <location>
        <begin position="80"/>
        <end position="81"/>
    </location>
    <ligand>
        <name>substrate</name>
    </ligand>
</feature>
<dbReference type="GO" id="GO:0008881">
    <property type="term" value="F:glutamate racemase activity"/>
    <property type="evidence" value="ECO:0007669"/>
    <property type="project" value="UniProtKB-UniRule"/>
</dbReference>
<evidence type="ECO:0000256" key="6">
    <source>
        <dbReference type="ARBA" id="ARBA00023316"/>
    </source>
</evidence>
<evidence type="ECO:0000256" key="7">
    <source>
        <dbReference type="HAMAP-Rule" id="MF_00258"/>
    </source>
</evidence>
<feature type="active site" description="Proton donor/acceptor" evidence="7">
    <location>
        <position position="79"/>
    </location>
</feature>
<dbReference type="PROSITE" id="PS00924">
    <property type="entry name" value="ASP_GLU_RACEMASE_2"/>
    <property type="match status" value="1"/>
</dbReference>
<comment type="similarity">
    <text evidence="7">Belongs to the aspartate/glutamate racemases family.</text>
</comment>
<evidence type="ECO:0000256" key="2">
    <source>
        <dbReference type="ARBA" id="ARBA00013090"/>
    </source>
</evidence>
<comment type="catalytic activity">
    <reaction evidence="1 7">
        <text>L-glutamate = D-glutamate</text>
        <dbReference type="Rhea" id="RHEA:12813"/>
        <dbReference type="ChEBI" id="CHEBI:29985"/>
        <dbReference type="ChEBI" id="CHEBI:29986"/>
        <dbReference type="EC" id="5.1.1.3"/>
    </reaction>
</comment>
<dbReference type="PROSITE" id="PS00923">
    <property type="entry name" value="ASP_GLU_RACEMASE_1"/>
    <property type="match status" value="1"/>
</dbReference>
<dbReference type="RefSeq" id="WP_243332627.1">
    <property type="nucleotide sequence ID" value="NZ_AP027081.1"/>
</dbReference>
<keyword evidence="4 7" id="KW-0573">Peptidoglycan synthesis</keyword>
<feature type="binding site" evidence="7">
    <location>
        <begin position="16"/>
        <end position="17"/>
    </location>
    <ligand>
        <name>substrate</name>
    </ligand>
</feature>
<accession>A0AA48KDR8</accession>
<evidence type="ECO:0000313" key="8">
    <source>
        <dbReference type="EMBL" id="BDU78634.1"/>
    </source>
</evidence>
<dbReference type="PANTHER" id="PTHR21198">
    <property type="entry name" value="GLUTAMATE RACEMASE"/>
    <property type="match status" value="1"/>
</dbReference>
<dbReference type="Pfam" id="PF01177">
    <property type="entry name" value="Asp_Glu_race"/>
    <property type="match status" value="1"/>
</dbReference>
<keyword evidence="6 7" id="KW-0961">Cell wall biogenesis/degradation</keyword>
<evidence type="ECO:0000256" key="4">
    <source>
        <dbReference type="ARBA" id="ARBA00022984"/>
    </source>
</evidence>
<evidence type="ECO:0000256" key="1">
    <source>
        <dbReference type="ARBA" id="ARBA00001602"/>
    </source>
</evidence>
<dbReference type="GO" id="GO:0071555">
    <property type="term" value="P:cell wall organization"/>
    <property type="evidence" value="ECO:0007669"/>
    <property type="project" value="UniProtKB-KW"/>
</dbReference>
<feature type="binding site" evidence="7">
    <location>
        <begin position="188"/>
        <end position="189"/>
    </location>
    <ligand>
        <name>substrate</name>
    </ligand>
</feature>
<keyword evidence="5 7" id="KW-0413">Isomerase</keyword>
<gene>
    <name evidence="7 8" type="primary">murI</name>
    <name evidence="8" type="ORF">METESE_35920</name>
</gene>
<dbReference type="Proteomes" id="UP001228113">
    <property type="component" value="Chromosome"/>
</dbReference>
<dbReference type="InterPro" id="IPR001920">
    <property type="entry name" value="Asp/Glu_race"/>
</dbReference>
<name>A0AA48KDR8_9BACT</name>
<sequence>MSRGPGRAEQPIGVFDSGIGGLTVVRALRRLLPGERIVYLGDTARVPYGNKSHATIERYALQAGQILGRHDPKLMVIACNTASAHGLAALQAAAPCPVIGVIEPGAEAAAAAKGPVGIMGTLATVQSGAYEDAIRRRNPGALIHSLACPLLVSFAEEGWLDDPITDAICRRYLNQIPFEVRTIVLGCTHYPILMPSLARTRPGTTWLDSGELAAQAVEDILRGSLGFRTGSARGDLRILLTDAGTRLQEIGARFLGEPLETVELVEL</sequence>
<evidence type="ECO:0000313" key="9">
    <source>
        <dbReference type="Proteomes" id="UP001228113"/>
    </source>
</evidence>
<dbReference type="GO" id="GO:0008360">
    <property type="term" value="P:regulation of cell shape"/>
    <property type="evidence" value="ECO:0007669"/>
    <property type="project" value="UniProtKB-KW"/>
</dbReference>
<dbReference type="Gene3D" id="3.40.50.1860">
    <property type="match status" value="2"/>
</dbReference>